<accession>A0A8E0M2F6</accession>
<dbReference type="GO" id="GO:0009052">
    <property type="term" value="P:pentose-phosphate shunt, non-oxidative branch"/>
    <property type="evidence" value="ECO:0007669"/>
    <property type="project" value="UniProtKB-UniRule"/>
</dbReference>
<proteinExistence type="inferred from homology"/>
<dbReference type="GO" id="GO:0004751">
    <property type="term" value="F:ribose-5-phosphate isomerase activity"/>
    <property type="evidence" value="ECO:0007669"/>
    <property type="project" value="UniProtKB-UniRule"/>
</dbReference>
<dbReference type="NCBIfam" id="TIGR00021">
    <property type="entry name" value="rpiA"/>
    <property type="match status" value="1"/>
</dbReference>
<feature type="binding site" evidence="3">
    <location>
        <begin position="84"/>
        <end position="87"/>
    </location>
    <ligand>
        <name>substrate</name>
    </ligand>
</feature>
<dbReference type="InterPro" id="IPR014036">
    <property type="entry name" value="DeoR-like_C"/>
</dbReference>
<comment type="subunit">
    <text evidence="3">Homodimer.</text>
</comment>
<evidence type="ECO:0000313" key="6">
    <source>
        <dbReference type="Proteomes" id="UP000014281"/>
    </source>
</evidence>
<dbReference type="Gene3D" id="3.30.70.260">
    <property type="match status" value="1"/>
</dbReference>
<comment type="caution">
    <text evidence="5">The sequence shown here is derived from an EMBL/GenBank/DDBJ whole genome shotgun (WGS) entry which is preliminary data.</text>
</comment>
<feature type="binding site" evidence="3">
    <location>
        <position position="124"/>
    </location>
    <ligand>
        <name>substrate</name>
    </ligand>
</feature>
<dbReference type="NCBIfam" id="NF001924">
    <property type="entry name" value="PRK00702.1"/>
    <property type="match status" value="1"/>
</dbReference>
<sequence>MNQNDLKQQAAQKAAELVKDGMTIGLGTGSTVYYLVKAIAQRVETEHIQLTGVATSIRTREQAESLGIHMKDLDEVDHIDLTIDGADEVDKHFQGIKGGGAAHLIEKVVAINSAQNIWIVDESKLVDTLGKFPLPLEVIPFGSGKLVQRLANEGLNPEYRLTNDGEKVLTDSDNFIVDLHLGRIEHPHLLASWLNEQVGLVEHGLFLDVVKKVVVGTENGPKILDAYRG</sequence>
<dbReference type="Proteomes" id="UP000014281">
    <property type="component" value="Unassembled WGS sequence"/>
</dbReference>
<protein>
    <recommendedName>
        <fullName evidence="3">Ribose-5-phosphate isomerase A</fullName>
        <ecNumber evidence="3">5.3.1.6</ecNumber>
    </recommendedName>
    <alternativeName>
        <fullName evidence="3">Phosphoriboisomerase A</fullName>
        <shortName evidence="3">PRI</shortName>
    </alternativeName>
</protein>
<dbReference type="InterPro" id="IPR004788">
    <property type="entry name" value="Ribose5P_isomerase_type_A"/>
</dbReference>
<gene>
    <name evidence="3" type="primary">rpiA</name>
    <name evidence="5" type="ORF">Lpp122_2275</name>
</gene>
<dbReference type="EC" id="5.3.1.6" evidence="3"/>
<dbReference type="Pfam" id="PF00455">
    <property type="entry name" value="DeoRC"/>
    <property type="match status" value="1"/>
</dbReference>
<dbReference type="CDD" id="cd01398">
    <property type="entry name" value="RPI_A"/>
    <property type="match status" value="1"/>
</dbReference>
<dbReference type="UniPathway" id="UPA00115">
    <property type="reaction ID" value="UER00412"/>
</dbReference>
<dbReference type="InterPro" id="IPR037171">
    <property type="entry name" value="NagB/RpiA_transferase-like"/>
</dbReference>
<dbReference type="HAMAP" id="MF_00170">
    <property type="entry name" value="Rib_5P_isom_A"/>
    <property type="match status" value="1"/>
</dbReference>
<dbReference type="Pfam" id="PF06026">
    <property type="entry name" value="Rib_5-P_isom_A"/>
    <property type="match status" value="1"/>
</dbReference>
<feature type="binding site" evidence="3">
    <location>
        <begin position="97"/>
        <end position="100"/>
    </location>
    <ligand>
        <name>substrate</name>
    </ligand>
</feature>
<dbReference type="SUPFAM" id="SSF75445">
    <property type="entry name" value="D-ribose-5-phosphate isomerase (RpiA), lid domain"/>
    <property type="match status" value="1"/>
</dbReference>
<comment type="function">
    <text evidence="3">Catalyzes the reversible conversion of ribose-5-phosphate to ribulose 5-phosphate.</text>
</comment>
<reference evidence="5 6" key="1">
    <citation type="journal article" date="2013" name="PLoS ONE">
        <title>Lactobacillus paracasei comparative genomics: towards species pan-genome definition and exploitation of diversity.</title>
        <authorList>
            <person name="Smokvina T."/>
            <person name="Wels M."/>
            <person name="Polka J."/>
            <person name="Chervaux C."/>
            <person name="Brisse S."/>
            <person name="Boekhorst J."/>
            <person name="van Hylckama Vlieg J.E."/>
            <person name="Siezen R.J."/>
        </authorList>
    </citation>
    <scope>NUCLEOTIDE SEQUENCE [LARGE SCALE GENOMIC DNA]</scope>
    <source>
        <strain evidence="5 6">Lpp122</strain>
    </source>
</reference>
<dbReference type="RefSeq" id="WP_003662483.1">
    <property type="nucleotide sequence ID" value="NZ_ANKW01000057.1"/>
</dbReference>
<evidence type="ECO:0000256" key="1">
    <source>
        <dbReference type="ARBA" id="ARBA00001713"/>
    </source>
</evidence>
<comment type="pathway">
    <text evidence="3">Carbohydrate degradation; pentose phosphate pathway; D-ribose 5-phosphate from D-ribulose 5-phosphate (non-oxidative stage): step 1/1.</text>
</comment>
<keyword evidence="2 3" id="KW-0413">Isomerase</keyword>
<comment type="similarity">
    <text evidence="3">Belongs to the ribose 5-phosphate isomerase family.</text>
</comment>
<comment type="catalytic activity">
    <reaction evidence="1 3">
        <text>aldehydo-D-ribose 5-phosphate = D-ribulose 5-phosphate</text>
        <dbReference type="Rhea" id="RHEA:14657"/>
        <dbReference type="ChEBI" id="CHEBI:58121"/>
        <dbReference type="ChEBI" id="CHEBI:58273"/>
        <dbReference type="EC" id="5.3.1.6"/>
    </reaction>
</comment>
<feature type="binding site" evidence="3">
    <location>
        <begin position="28"/>
        <end position="31"/>
    </location>
    <ligand>
        <name>substrate</name>
    </ligand>
</feature>
<dbReference type="SUPFAM" id="SSF100950">
    <property type="entry name" value="NagB/RpiA/CoA transferase-like"/>
    <property type="match status" value="1"/>
</dbReference>
<dbReference type="FunFam" id="3.40.50.1360:FF:000001">
    <property type="entry name" value="Ribose-5-phosphate isomerase A"/>
    <property type="match status" value="1"/>
</dbReference>
<dbReference type="Gene3D" id="3.40.50.1360">
    <property type="match status" value="1"/>
</dbReference>
<dbReference type="GO" id="GO:0005829">
    <property type="term" value="C:cytosol"/>
    <property type="evidence" value="ECO:0007669"/>
    <property type="project" value="TreeGrafter"/>
</dbReference>
<feature type="domain" description="DeoR-like transcriptional repressor C-terminal sensor" evidence="4">
    <location>
        <begin position="4"/>
        <end position="42"/>
    </location>
</feature>
<evidence type="ECO:0000313" key="5">
    <source>
        <dbReference type="EMBL" id="EPC17134.1"/>
    </source>
</evidence>
<dbReference type="GO" id="GO:0006014">
    <property type="term" value="P:D-ribose metabolic process"/>
    <property type="evidence" value="ECO:0007669"/>
    <property type="project" value="TreeGrafter"/>
</dbReference>
<feature type="active site" description="Proton acceptor" evidence="3">
    <location>
        <position position="106"/>
    </location>
</feature>
<dbReference type="AlphaFoldDB" id="A0A8E0M2F6"/>
<name>A0A8E0M2F6_LACPA</name>
<dbReference type="PANTHER" id="PTHR11934:SF0">
    <property type="entry name" value="RIBOSE-5-PHOSPHATE ISOMERASE"/>
    <property type="match status" value="1"/>
</dbReference>
<evidence type="ECO:0000259" key="4">
    <source>
        <dbReference type="Pfam" id="PF00455"/>
    </source>
</evidence>
<dbReference type="InterPro" id="IPR020672">
    <property type="entry name" value="Ribose5P_isomerase_typA_subgr"/>
</dbReference>
<evidence type="ECO:0000256" key="3">
    <source>
        <dbReference type="HAMAP-Rule" id="MF_00170"/>
    </source>
</evidence>
<dbReference type="PANTHER" id="PTHR11934">
    <property type="entry name" value="RIBOSE-5-PHOSPHATE ISOMERASE"/>
    <property type="match status" value="1"/>
</dbReference>
<evidence type="ECO:0000256" key="2">
    <source>
        <dbReference type="ARBA" id="ARBA00023235"/>
    </source>
</evidence>
<dbReference type="EMBL" id="ANKW01000057">
    <property type="protein sequence ID" value="EPC17134.1"/>
    <property type="molecule type" value="Genomic_DNA"/>
</dbReference>
<organism evidence="5 6">
    <name type="scientific">Lacticaseibacillus paracasei subsp. paracasei Lpp122</name>
    <dbReference type="NCBI Taxonomy" id="1256218"/>
    <lineage>
        <taxon>Bacteria</taxon>
        <taxon>Bacillati</taxon>
        <taxon>Bacillota</taxon>
        <taxon>Bacilli</taxon>
        <taxon>Lactobacillales</taxon>
        <taxon>Lactobacillaceae</taxon>
        <taxon>Lacticaseibacillus</taxon>
    </lineage>
</organism>